<evidence type="ECO:0000259" key="12">
    <source>
        <dbReference type="Pfam" id="PF22640"/>
    </source>
</evidence>
<dbReference type="PANTHER" id="PTHR46390:SF1">
    <property type="entry name" value="MANNOSE-1-PHOSPHATE GUANYLYLTRANSFERASE"/>
    <property type="match status" value="1"/>
</dbReference>
<comment type="similarity">
    <text evidence="2 9">Belongs to the mannose-6-phosphate isomerase type 2 family.</text>
</comment>
<evidence type="ECO:0000259" key="10">
    <source>
        <dbReference type="Pfam" id="PF00483"/>
    </source>
</evidence>
<dbReference type="Pfam" id="PF22640">
    <property type="entry name" value="ManC_GMP_beta-helix"/>
    <property type="match status" value="1"/>
</dbReference>
<feature type="domain" description="MannoseP isomerase/GMP-like beta-helix" evidence="12">
    <location>
        <begin position="294"/>
        <end position="345"/>
    </location>
</feature>
<protein>
    <recommendedName>
        <fullName evidence="3">mannose-1-phosphate guanylyltransferase</fullName>
        <ecNumber evidence="3">2.7.7.13</ecNumber>
    </recommendedName>
</protein>
<dbReference type="SUPFAM" id="SSF51182">
    <property type="entry name" value="RmlC-like cupins"/>
    <property type="match status" value="1"/>
</dbReference>
<comment type="caution">
    <text evidence="13">The sequence shown here is derived from an EMBL/GenBank/DDBJ whole genome shotgun (WGS) entry which is preliminary data.</text>
</comment>
<dbReference type="InterPro" id="IPR014710">
    <property type="entry name" value="RmlC-like_jellyroll"/>
</dbReference>
<gene>
    <name evidence="13" type="ORF">ACFSKX_00240</name>
</gene>
<dbReference type="CDD" id="cd02509">
    <property type="entry name" value="GDP-M1P_Guanylyltransferase"/>
    <property type="match status" value="1"/>
</dbReference>
<dbReference type="InterPro" id="IPR029044">
    <property type="entry name" value="Nucleotide-diphossugar_trans"/>
</dbReference>
<evidence type="ECO:0000256" key="3">
    <source>
        <dbReference type="ARBA" id="ARBA00012387"/>
    </source>
</evidence>
<dbReference type="InterPro" id="IPR051161">
    <property type="entry name" value="Mannose-6P_isomerase_type2"/>
</dbReference>
<dbReference type="InterPro" id="IPR054566">
    <property type="entry name" value="ManC/GMP-like_b-helix"/>
</dbReference>
<dbReference type="Proteomes" id="UP001597425">
    <property type="component" value="Unassembled WGS sequence"/>
</dbReference>
<accession>A0ABW5E906</accession>
<comment type="pathway">
    <text evidence="1">Nucleotide-sugar biosynthesis; GDP-alpha-D-mannose biosynthesis; GDP-alpha-D-mannose from alpha-D-mannose 1-phosphate (GTP route): step 1/1.</text>
</comment>
<keyword evidence="4 13" id="KW-0808">Transferase</keyword>
<feature type="domain" description="Mannose-6-phosphate isomerase type II C-terminal" evidence="11">
    <location>
        <begin position="349"/>
        <end position="463"/>
    </location>
</feature>
<evidence type="ECO:0000256" key="4">
    <source>
        <dbReference type="ARBA" id="ARBA00022679"/>
    </source>
</evidence>
<dbReference type="NCBIfam" id="TIGR01479">
    <property type="entry name" value="GMP_PMI"/>
    <property type="match status" value="1"/>
</dbReference>
<keyword evidence="5 13" id="KW-0548">Nucleotidyltransferase</keyword>
<dbReference type="Gene3D" id="2.60.120.10">
    <property type="entry name" value="Jelly Rolls"/>
    <property type="match status" value="1"/>
</dbReference>
<dbReference type="Pfam" id="PF01050">
    <property type="entry name" value="MannoseP_isomer"/>
    <property type="match status" value="1"/>
</dbReference>
<dbReference type="Gene3D" id="3.90.550.10">
    <property type="entry name" value="Spore Coat Polysaccharide Biosynthesis Protein SpsA, Chain A"/>
    <property type="match status" value="1"/>
</dbReference>
<keyword evidence="7" id="KW-0342">GTP-binding</keyword>
<dbReference type="SUPFAM" id="SSF53448">
    <property type="entry name" value="Nucleotide-diphospho-sugar transferases"/>
    <property type="match status" value="1"/>
</dbReference>
<evidence type="ECO:0000256" key="7">
    <source>
        <dbReference type="ARBA" id="ARBA00023134"/>
    </source>
</evidence>
<evidence type="ECO:0000256" key="1">
    <source>
        <dbReference type="ARBA" id="ARBA00004823"/>
    </source>
</evidence>
<evidence type="ECO:0000256" key="9">
    <source>
        <dbReference type="RuleBase" id="RU004190"/>
    </source>
</evidence>
<evidence type="ECO:0000313" key="13">
    <source>
        <dbReference type="EMBL" id="MFD2308840.1"/>
    </source>
</evidence>
<reference evidence="14" key="1">
    <citation type="journal article" date="2019" name="Int. J. Syst. Evol. Microbiol.">
        <title>The Global Catalogue of Microorganisms (GCM) 10K type strain sequencing project: providing services to taxonomists for standard genome sequencing and annotation.</title>
        <authorList>
            <consortium name="The Broad Institute Genomics Platform"/>
            <consortium name="The Broad Institute Genome Sequencing Center for Infectious Disease"/>
            <person name="Wu L."/>
            <person name="Ma J."/>
        </authorList>
    </citation>
    <scope>NUCLEOTIDE SEQUENCE [LARGE SCALE GENOMIC DNA]</scope>
    <source>
        <strain evidence="14">KCTC 12848</strain>
    </source>
</reference>
<evidence type="ECO:0000259" key="11">
    <source>
        <dbReference type="Pfam" id="PF01050"/>
    </source>
</evidence>
<keyword evidence="6" id="KW-0547">Nucleotide-binding</keyword>
<evidence type="ECO:0000313" key="14">
    <source>
        <dbReference type="Proteomes" id="UP001597425"/>
    </source>
</evidence>
<feature type="domain" description="Nucleotidyl transferase" evidence="10">
    <location>
        <begin position="3"/>
        <end position="283"/>
    </location>
</feature>
<dbReference type="GO" id="GO:0004475">
    <property type="term" value="F:mannose-1-phosphate guanylyltransferase (GTP) activity"/>
    <property type="evidence" value="ECO:0007669"/>
    <property type="project" value="UniProtKB-EC"/>
</dbReference>
<evidence type="ECO:0000256" key="5">
    <source>
        <dbReference type="ARBA" id="ARBA00022695"/>
    </source>
</evidence>
<dbReference type="EC" id="2.7.7.13" evidence="3"/>
<dbReference type="CDD" id="cd02213">
    <property type="entry name" value="cupin_PMI_typeII_C"/>
    <property type="match status" value="1"/>
</dbReference>
<keyword evidence="14" id="KW-1185">Reference proteome</keyword>
<organism evidence="13 14">
    <name type="scientific">Microbulbifer halophilus</name>
    <dbReference type="NCBI Taxonomy" id="453963"/>
    <lineage>
        <taxon>Bacteria</taxon>
        <taxon>Pseudomonadati</taxon>
        <taxon>Pseudomonadota</taxon>
        <taxon>Gammaproteobacteria</taxon>
        <taxon>Cellvibrionales</taxon>
        <taxon>Microbulbiferaceae</taxon>
        <taxon>Microbulbifer</taxon>
    </lineage>
</organism>
<evidence type="ECO:0000256" key="8">
    <source>
        <dbReference type="ARBA" id="ARBA00047343"/>
    </source>
</evidence>
<proteinExistence type="inferred from homology"/>
<dbReference type="PANTHER" id="PTHR46390">
    <property type="entry name" value="MANNOSE-1-PHOSPHATE GUANYLYLTRANSFERASE"/>
    <property type="match status" value="1"/>
</dbReference>
<dbReference type="GO" id="GO:0004476">
    <property type="term" value="F:mannose-6-phosphate isomerase activity"/>
    <property type="evidence" value="ECO:0007669"/>
    <property type="project" value="UniProtKB-EC"/>
</dbReference>
<comment type="catalytic activity">
    <reaction evidence="8">
        <text>alpha-D-mannose 1-phosphate + GTP + H(+) = GDP-alpha-D-mannose + diphosphate</text>
        <dbReference type="Rhea" id="RHEA:15229"/>
        <dbReference type="ChEBI" id="CHEBI:15378"/>
        <dbReference type="ChEBI" id="CHEBI:33019"/>
        <dbReference type="ChEBI" id="CHEBI:37565"/>
        <dbReference type="ChEBI" id="CHEBI:57527"/>
        <dbReference type="ChEBI" id="CHEBI:58409"/>
        <dbReference type="EC" id="2.7.7.13"/>
    </reaction>
</comment>
<dbReference type="RefSeq" id="WP_265722439.1">
    <property type="nucleotide sequence ID" value="NZ_JAPIVK010000023.1"/>
</dbReference>
<dbReference type="InterPro" id="IPR001538">
    <property type="entry name" value="Man6P_isomerase-2_C"/>
</dbReference>
<sequence>MIPVILCGGTGSRLWPLSREAYPKQFLSLAGSDTMLQATALRLDGLPGLRPPILVCNEEHRFAAAEQLQEIDRAAQSILLEPCARNTAPAIALAALAALEGGDDPLLLVLPADHAVADTEAFRAAVAPAAGLAEQGNLVTFGIVPSCAETGYGYIRRGEGIGDGAWKVAEFVEKPDLATAEKYLASGDYAWNSGMFLFRASRYIEELAQHRPEILEACRAAFAGAARDLDFTRIDGEAFAACPEDSVDYAVMEKTESAIVVPMDAGWSDVGSWSALWELADKDDDGNLLLGDVLTEDSEGCLVRADSRLVGLLGVRDLVVVDTDDAVLVAEKHRVQDVKKLVTQLKRSERSEAQNHRKVYRPWGYYDSVDGGPRFQVKRIVVKPGCKLSLQMHHHRAEHWIVVRGTAKVTRGDEELLLTENQSTYIPLGVTHRLENPGTIQLELIEVQSGSYLGEDDIVRFDDTYGRA</sequence>
<keyword evidence="13" id="KW-0413">Isomerase</keyword>
<evidence type="ECO:0000256" key="6">
    <source>
        <dbReference type="ARBA" id="ARBA00022741"/>
    </source>
</evidence>
<dbReference type="InterPro" id="IPR005835">
    <property type="entry name" value="NTP_transferase_dom"/>
</dbReference>
<dbReference type="InterPro" id="IPR006375">
    <property type="entry name" value="Man1P_GuaTrfase/Man6P_Isoase"/>
</dbReference>
<dbReference type="InterPro" id="IPR011051">
    <property type="entry name" value="RmlC_Cupin_sf"/>
</dbReference>
<dbReference type="Pfam" id="PF00483">
    <property type="entry name" value="NTP_transferase"/>
    <property type="match status" value="1"/>
</dbReference>
<dbReference type="EMBL" id="JBHUJD010000001">
    <property type="protein sequence ID" value="MFD2308840.1"/>
    <property type="molecule type" value="Genomic_DNA"/>
</dbReference>
<dbReference type="InterPro" id="IPR049577">
    <property type="entry name" value="GMPP_N"/>
</dbReference>
<name>A0ABW5E906_9GAMM</name>
<evidence type="ECO:0000256" key="2">
    <source>
        <dbReference type="ARBA" id="ARBA00006115"/>
    </source>
</evidence>